<dbReference type="AlphaFoldDB" id="I8U8C2"/>
<name>I8U8C2_ASPO3</name>
<evidence type="ECO:0000313" key="3">
    <source>
        <dbReference type="Proteomes" id="UP000002812"/>
    </source>
</evidence>
<sequence>MNSTYFLFSGFNQTPRLGILILLSPLIRASIHPEYRYPRRSILCDQDIFPSSFIALFLFPCLIFSDVVPVFNQDLFSSPSYLDPCSTGLYAARSQPDNWGIPRSSLVFLRWDIRFYPTDDAAKAVGESLSA</sequence>
<evidence type="ECO:0000256" key="1">
    <source>
        <dbReference type="SAM" id="Phobius"/>
    </source>
</evidence>
<dbReference type="HOGENOM" id="CLU_1927157_0_0_1"/>
<protein>
    <submittedName>
        <fullName evidence="2">Uncharacterized protein</fullName>
    </submittedName>
</protein>
<accession>I8U8C2</accession>
<dbReference type="Proteomes" id="UP000002812">
    <property type="component" value="Unassembled WGS sequence"/>
</dbReference>
<proteinExistence type="predicted"/>
<reference evidence="3" key="2">
    <citation type="submission" date="2012-06" db="EMBL/GenBank/DDBJ databases">
        <title>Comparative genomic analyses of Aspergillus oryzae 3.042 and A. oryzae RIB40 for soy-sauce fermentation.</title>
        <authorList>
            <person name="Zhao G."/>
            <person name="Hou L."/>
            <person name="Wang C."/>
            <person name="Cao X."/>
        </authorList>
    </citation>
    <scope>NUCLEOTIDE SEQUENCE [LARGE SCALE GENOMIC DNA]</scope>
    <source>
        <strain evidence="3">3.042</strain>
    </source>
</reference>
<evidence type="ECO:0000313" key="2">
    <source>
        <dbReference type="EMBL" id="EIT82973.1"/>
    </source>
</evidence>
<dbReference type="EMBL" id="AKHY01000049">
    <property type="protein sequence ID" value="EIT82973.1"/>
    <property type="molecule type" value="Genomic_DNA"/>
</dbReference>
<reference evidence="2 3" key="1">
    <citation type="journal article" date="2012" name="Eukaryot. Cell">
        <title>Draft genome sequence of Aspergillus oryzae strain 3.042.</title>
        <authorList>
            <person name="Zhao G."/>
            <person name="Yao Y."/>
            <person name="Qi W."/>
            <person name="Wang C."/>
            <person name="Hou L."/>
            <person name="Zeng B."/>
            <person name="Cao X."/>
        </authorList>
    </citation>
    <scope>NUCLEOTIDE SEQUENCE [LARGE SCALE GENOMIC DNA]</scope>
    <source>
        <strain evidence="2 3">3.042</strain>
    </source>
</reference>
<gene>
    <name evidence="2" type="ORF">Ao3042_11844</name>
</gene>
<organism evidence="2 3">
    <name type="scientific">Aspergillus oryzae (strain 3.042)</name>
    <name type="common">Yellow koji mold</name>
    <dbReference type="NCBI Taxonomy" id="1160506"/>
    <lineage>
        <taxon>Eukaryota</taxon>
        <taxon>Fungi</taxon>
        <taxon>Dikarya</taxon>
        <taxon>Ascomycota</taxon>
        <taxon>Pezizomycotina</taxon>
        <taxon>Eurotiomycetes</taxon>
        <taxon>Eurotiomycetidae</taxon>
        <taxon>Eurotiales</taxon>
        <taxon>Aspergillaceae</taxon>
        <taxon>Aspergillus</taxon>
        <taxon>Aspergillus subgen. Circumdati</taxon>
    </lineage>
</organism>
<keyword evidence="1" id="KW-0472">Membrane</keyword>
<keyword evidence="1" id="KW-0812">Transmembrane</keyword>
<feature type="transmembrane region" description="Helical" evidence="1">
    <location>
        <begin position="53"/>
        <end position="71"/>
    </location>
</feature>
<keyword evidence="1" id="KW-1133">Transmembrane helix</keyword>
<comment type="caution">
    <text evidence="2">The sequence shown here is derived from an EMBL/GenBank/DDBJ whole genome shotgun (WGS) entry which is preliminary data.</text>
</comment>